<dbReference type="RefSeq" id="WP_103427111.1">
    <property type="nucleotide sequence ID" value="NZ_CP026309.1"/>
</dbReference>
<evidence type="ECO:0000313" key="3">
    <source>
        <dbReference type="Proteomes" id="UP000236584"/>
    </source>
</evidence>
<evidence type="ECO:0000313" key="2">
    <source>
        <dbReference type="EMBL" id="AUV83422.1"/>
    </source>
</evidence>
<gene>
    <name evidence="2" type="ORF">C2R22_18700</name>
</gene>
<dbReference type="AlphaFoldDB" id="A0A2I8VNB0"/>
<dbReference type="GeneID" id="35594166"/>
<protein>
    <submittedName>
        <fullName evidence="2">Uncharacterized protein</fullName>
    </submittedName>
</protein>
<feature type="compositionally biased region" description="Low complexity" evidence="1">
    <location>
        <begin position="36"/>
        <end position="47"/>
    </location>
</feature>
<organism evidence="2 3">
    <name type="scientific">Salinigranum rubrum</name>
    <dbReference type="NCBI Taxonomy" id="755307"/>
    <lineage>
        <taxon>Archaea</taxon>
        <taxon>Methanobacteriati</taxon>
        <taxon>Methanobacteriota</taxon>
        <taxon>Stenosarchaea group</taxon>
        <taxon>Halobacteria</taxon>
        <taxon>Halobacteriales</taxon>
        <taxon>Haloferacaceae</taxon>
        <taxon>Salinigranum</taxon>
    </lineage>
</organism>
<reference evidence="2 3" key="1">
    <citation type="submission" date="2018-01" db="EMBL/GenBank/DDBJ databases">
        <title>Complete genome sequence of Salinigranum rubrum GX10T, an extremely halophilic archaeon isolated from a marine solar saltern.</title>
        <authorList>
            <person name="Han S."/>
        </authorList>
    </citation>
    <scope>NUCLEOTIDE SEQUENCE [LARGE SCALE GENOMIC DNA]</scope>
    <source>
        <strain evidence="2 3">GX10</strain>
    </source>
</reference>
<keyword evidence="3" id="KW-1185">Reference proteome</keyword>
<sequence length="203" mass="21015">MQTGAVPALALATLLLCAGCLGAPSGTPVPDGSAEATPTGTATTPTPTAKPTPTPTPTSLDSLPSPARCLTDAVPRLRAVDGVEPSTYPEPPAEQTREAVVGWVQAFEIAYFRNAMLVDAAGDEENLTRVSASAEVRAVNRTPEGYAVRLSDFGATNYASGIHGDHWADVGYVVTETRLVRVPLDDRSDPVRASAGTVVVGCE</sequence>
<accession>A0A2I8VNB0</accession>
<proteinExistence type="predicted"/>
<name>A0A2I8VNB0_9EURY</name>
<feature type="region of interest" description="Disordered" evidence="1">
    <location>
        <begin position="27"/>
        <end position="66"/>
    </location>
</feature>
<dbReference type="KEGG" id="srub:C2R22_18700"/>
<evidence type="ECO:0000256" key="1">
    <source>
        <dbReference type="SAM" id="MobiDB-lite"/>
    </source>
</evidence>
<dbReference type="Proteomes" id="UP000236584">
    <property type="component" value="Chromosome"/>
</dbReference>
<dbReference type="EMBL" id="CP026309">
    <property type="protein sequence ID" value="AUV83422.1"/>
    <property type="molecule type" value="Genomic_DNA"/>
</dbReference>